<organism evidence="1 2">
    <name type="scientific">Deinococcus malanensis</name>
    <dbReference type="NCBI Taxonomy" id="1706855"/>
    <lineage>
        <taxon>Bacteria</taxon>
        <taxon>Thermotogati</taxon>
        <taxon>Deinococcota</taxon>
        <taxon>Deinococci</taxon>
        <taxon>Deinococcales</taxon>
        <taxon>Deinococcaceae</taxon>
        <taxon>Deinococcus</taxon>
    </lineage>
</organism>
<evidence type="ECO:0000313" key="1">
    <source>
        <dbReference type="EMBL" id="GGK11422.1"/>
    </source>
</evidence>
<dbReference type="RefSeq" id="WP_189003481.1">
    <property type="nucleotide sequence ID" value="NZ_BMPP01000001.1"/>
</dbReference>
<gene>
    <name evidence="1" type="ORF">GCM10008955_00780</name>
</gene>
<accession>A0ABQ2EJJ7</accession>
<protein>
    <submittedName>
        <fullName evidence="1">Uncharacterized protein</fullName>
    </submittedName>
</protein>
<comment type="caution">
    <text evidence="1">The sequence shown here is derived from an EMBL/GenBank/DDBJ whole genome shotgun (WGS) entry which is preliminary data.</text>
</comment>
<sequence length="184" mass="20366">MTAIAVRTVQELATDTRAINLVNGWGTTFTMADLPGYLALLHSEVTEAFQATPHDETACELGDVIVRALDLCELIQPGVIGALYIEGPTLETTCFPARTNPRYIPQSLALLHLHSLISEVLESYRKVKDPDEMRGAVFAGLCDVIAYAWACMRVVTPLRTPTLVIEEILTKNRERGYRHGGRRT</sequence>
<name>A0ABQ2EJJ7_9DEIO</name>
<dbReference type="EMBL" id="BMPP01000001">
    <property type="protein sequence ID" value="GGK11422.1"/>
    <property type="molecule type" value="Genomic_DNA"/>
</dbReference>
<evidence type="ECO:0000313" key="2">
    <source>
        <dbReference type="Proteomes" id="UP000647587"/>
    </source>
</evidence>
<dbReference type="Proteomes" id="UP000647587">
    <property type="component" value="Unassembled WGS sequence"/>
</dbReference>
<proteinExistence type="predicted"/>
<reference evidence="2" key="1">
    <citation type="journal article" date="2019" name="Int. J. Syst. Evol. Microbiol.">
        <title>The Global Catalogue of Microorganisms (GCM) 10K type strain sequencing project: providing services to taxonomists for standard genome sequencing and annotation.</title>
        <authorList>
            <consortium name="The Broad Institute Genomics Platform"/>
            <consortium name="The Broad Institute Genome Sequencing Center for Infectious Disease"/>
            <person name="Wu L."/>
            <person name="Ma J."/>
        </authorList>
    </citation>
    <scope>NUCLEOTIDE SEQUENCE [LARGE SCALE GENOMIC DNA]</scope>
    <source>
        <strain evidence="2">JCM 30331</strain>
    </source>
</reference>
<keyword evidence="2" id="KW-1185">Reference proteome</keyword>